<sequence>MNQELNISDKKFDSLTLYEKQILLELQYILKTCEQIKENLKKAINITNKEGELYHKQMLAIESMKIWEKIRGNVS</sequence>
<comment type="caution">
    <text evidence="1">The sequence shown here is derived from an EMBL/GenBank/DDBJ whole genome shotgun (WGS) entry which is preliminary data.</text>
</comment>
<dbReference type="RefSeq" id="XP_018227317.1">
    <property type="nucleotide sequence ID" value="XM_018369048.1"/>
</dbReference>
<organism evidence="1 2">
    <name type="scientific">Pneumocystis carinii (strain B80)</name>
    <name type="common">Rat pneumocystis pneumonia agent</name>
    <name type="synonym">Pneumocystis carinii f. sp. carinii</name>
    <dbReference type="NCBI Taxonomy" id="1408658"/>
    <lineage>
        <taxon>Eukaryota</taxon>
        <taxon>Fungi</taxon>
        <taxon>Dikarya</taxon>
        <taxon>Ascomycota</taxon>
        <taxon>Taphrinomycotina</taxon>
        <taxon>Pneumocystomycetes</taxon>
        <taxon>Pneumocystaceae</taxon>
        <taxon>Pneumocystis</taxon>
    </lineage>
</organism>
<dbReference type="EMBL" id="LFVZ01000002">
    <property type="protein sequence ID" value="KTW30721.1"/>
    <property type="molecule type" value="Genomic_DNA"/>
</dbReference>
<reference evidence="2" key="1">
    <citation type="journal article" date="2016" name="Nat. Commun.">
        <title>Genome analysis of three Pneumocystis species reveals adaptation mechanisms to life exclusively in mammalian hosts.</title>
        <authorList>
            <person name="Ma L."/>
            <person name="Chen Z."/>
            <person name="Huang D.W."/>
            <person name="Kutty G."/>
            <person name="Ishihara M."/>
            <person name="Wang H."/>
            <person name="Abouelleil A."/>
            <person name="Bishop L."/>
            <person name="Davey E."/>
            <person name="Deng R."/>
            <person name="Deng X."/>
            <person name="Fan L."/>
            <person name="Fantoni G."/>
            <person name="Fitzgerald M."/>
            <person name="Gogineni E."/>
            <person name="Goldberg J.M."/>
            <person name="Handley G."/>
            <person name="Hu X."/>
            <person name="Huber C."/>
            <person name="Jiao X."/>
            <person name="Jones K."/>
            <person name="Levin J.Z."/>
            <person name="Liu Y."/>
            <person name="Macdonald P."/>
            <person name="Melnikov A."/>
            <person name="Raley C."/>
            <person name="Sassi M."/>
            <person name="Sherman B.T."/>
            <person name="Song X."/>
            <person name="Sykes S."/>
            <person name="Tran B."/>
            <person name="Walsh L."/>
            <person name="Xia Y."/>
            <person name="Yang J."/>
            <person name="Young S."/>
            <person name="Zeng Q."/>
            <person name="Zheng X."/>
            <person name="Stephens R."/>
            <person name="Nusbaum C."/>
            <person name="Birren B.W."/>
            <person name="Azadi P."/>
            <person name="Lempicki R.A."/>
            <person name="Cuomo C.A."/>
            <person name="Kovacs J.A."/>
        </authorList>
    </citation>
    <scope>NUCLEOTIDE SEQUENCE [LARGE SCALE GENOMIC DNA]</scope>
    <source>
        <strain evidence="2">B80</strain>
    </source>
</reference>
<dbReference type="GeneID" id="28935250"/>
<gene>
    <name evidence="1" type="ORF">T552_00433</name>
</gene>
<evidence type="ECO:0000313" key="1">
    <source>
        <dbReference type="EMBL" id="KTW30721.1"/>
    </source>
</evidence>
<protein>
    <submittedName>
        <fullName evidence="1">Uncharacterized protein</fullName>
    </submittedName>
</protein>
<keyword evidence="2" id="KW-1185">Reference proteome</keyword>
<accession>A0A0W4ZQS6</accession>
<proteinExistence type="predicted"/>
<dbReference type="VEuPathDB" id="FungiDB:T552_00433"/>
<name>A0A0W4ZQS6_PNEC8</name>
<evidence type="ECO:0000313" key="2">
    <source>
        <dbReference type="Proteomes" id="UP000054454"/>
    </source>
</evidence>
<dbReference type="Proteomes" id="UP000054454">
    <property type="component" value="Unassembled WGS sequence"/>
</dbReference>
<dbReference type="AlphaFoldDB" id="A0A0W4ZQS6"/>
<dbReference type="OrthoDB" id="5301067at2759"/>